<name>A0A5P8E7Z1_9BACT</name>
<evidence type="ECO:0000259" key="2">
    <source>
        <dbReference type="Pfam" id="PF13505"/>
    </source>
</evidence>
<dbReference type="RefSeq" id="WP_111898178.1">
    <property type="nucleotide sequence ID" value="NZ_CP033459.1"/>
</dbReference>
<keyword evidence="4" id="KW-1185">Reference proteome</keyword>
<dbReference type="SUPFAM" id="SSF56925">
    <property type="entry name" value="OMPA-like"/>
    <property type="match status" value="1"/>
</dbReference>
<organism evidence="3 4">
    <name type="scientific">Pseudoprevotella muciniphila</name>
    <dbReference type="NCBI Taxonomy" id="2133944"/>
    <lineage>
        <taxon>Bacteria</taxon>
        <taxon>Pseudomonadati</taxon>
        <taxon>Bacteroidota</taxon>
        <taxon>Bacteroidia</taxon>
        <taxon>Bacteroidales</taxon>
        <taxon>Prevotellaceae</taxon>
        <taxon>Pseudoprevotella</taxon>
    </lineage>
</organism>
<dbReference type="InterPro" id="IPR027385">
    <property type="entry name" value="Beta-barrel_OMP"/>
</dbReference>
<dbReference type="Proteomes" id="UP000249375">
    <property type="component" value="Chromosome"/>
</dbReference>
<feature type="domain" description="Outer membrane protein beta-barrel" evidence="2">
    <location>
        <begin position="7"/>
        <end position="178"/>
    </location>
</feature>
<protein>
    <recommendedName>
        <fullName evidence="2">Outer membrane protein beta-barrel domain-containing protein</fullName>
    </recommendedName>
</protein>
<evidence type="ECO:0000256" key="1">
    <source>
        <dbReference type="ARBA" id="ARBA00022729"/>
    </source>
</evidence>
<dbReference type="EMBL" id="CP033459">
    <property type="protein sequence ID" value="QFQ13145.1"/>
    <property type="molecule type" value="Genomic_DNA"/>
</dbReference>
<reference evidence="3 4" key="1">
    <citation type="submission" date="2018-11" db="EMBL/GenBank/DDBJ databases">
        <authorList>
            <person name="Na S.W."/>
            <person name="Baik M."/>
        </authorList>
    </citation>
    <scope>NUCLEOTIDE SEQUENCE [LARGE SCALE GENOMIC DNA]</scope>
    <source>
        <strain evidence="3 4">E39</strain>
    </source>
</reference>
<keyword evidence="1" id="KW-0732">Signal</keyword>
<gene>
    <name evidence="3" type="ORF">C7Y71_009050</name>
</gene>
<dbReference type="Gene3D" id="2.40.160.60">
    <property type="entry name" value="Outer membrane protein transport protein (OMPP1/FadL/TodX)"/>
    <property type="match status" value="1"/>
</dbReference>
<dbReference type="AlphaFoldDB" id="A0A5P8E7Z1"/>
<accession>A0A5P8E7Z1</accession>
<dbReference type="OrthoDB" id="1066409at2"/>
<evidence type="ECO:0000313" key="3">
    <source>
        <dbReference type="EMBL" id="QFQ13145.1"/>
    </source>
</evidence>
<evidence type="ECO:0000313" key="4">
    <source>
        <dbReference type="Proteomes" id="UP000249375"/>
    </source>
</evidence>
<sequence length="178" mass="19912">MKRSFLLLCVALCFGNSIYGQSRFHVDIDGAFNLGLHEHSSYYKDSGHPHGYSYGLTLRYDVSERWSAGAGIALSREFNRNHRTAPIYATVRYKALKQLPETYVFTNVGYSSSTLGSKLDSGFSGSLGIGYTKMFAKHFGLNFQLGYNLKTFNNEDMYGGDDHTDVRHSILFGVGVTF</sequence>
<dbReference type="InterPro" id="IPR011250">
    <property type="entry name" value="OMP/PagP_B-barrel"/>
</dbReference>
<proteinExistence type="predicted"/>
<dbReference type="Pfam" id="PF13505">
    <property type="entry name" value="OMP_b-brl"/>
    <property type="match status" value="1"/>
</dbReference>
<dbReference type="KEGG" id="alq:C7Y71_009050"/>